<sequence>MGNEKVSRYLKYAIGEIILVVIGILVALQVNNWNQERITRINTRNLLIALESEVQQNKAQLQIVFSKHYENLEAGKKLMQLFGRPVDHLNQDSLFQLFNKFGENFTFDPNKGVLKSAVSTGQIGNIRNEELRSLLASFEDYALDAGESALEFKDVRNNQFRPILFNYIGFSDAWHQRYSSIPVSQFPHEMNKVFMSQTLESYTANLLVLRHESIEEEESLMASIDSMLVLLSEEKERLR</sequence>
<keyword evidence="5" id="KW-1185">Reference proteome</keyword>
<proteinExistence type="predicted"/>
<name>A0A9X1HS80_9BACT</name>
<evidence type="ECO:0000313" key="4">
    <source>
        <dbReference type="EMBL" id="MCA6077398.1"/>
    </source>
</evidence>
<keyword evidence="1" id="KW-0812">Transmembrane</keyword>
<keyword evidence="1" id="KW-1133">Transmembrane helix</keyword>
<protein>
    <submittedName>
        <fullName evidence="3">Uncharacterized protein</fullName>
    </submittedName>
</protein>
<accession>A0A9X1HS80</accession>
<dbReference type="AlphaFoldDB" id="A0A9X1HS80"/>
<dbReference type="Pfam" id="PF19578">
    <property type="entry name" value="DUF6090"/>
    <property type="match status" value="1"/>
</dbReference>
<keyword evidence="1" id="KW-0472">Membrane</keyword>
<dbReference type="RefSeq" id="WP_225698199.1">
    <property type="nucleotide sequence ID" value="NZ_JAIXNE010000002.1"/>
</dbReference>
<gene>
    <name evidence="2" type="ORF">LDX50_09440</name>
    <name evidence="3" type="ORF">LDX50_15410</name>
    <name evidence="4" type="ORF">LDX50_21130</name>
</gene>
<evidence type="ECO:0000313" key="2">
    <source>
        <dbReference type="EMBL" id="MCA6075093.1"/>
    </source>
</evidence>
<dbReference type="InterPro" id="IPR045749">
    <property type="entry name" value="DUF6090"/>
</dbReference>
<evidence type="ECO:0000313" key="5">
    <source>
        <dbReference type="Proteomes" id="UP001139409"/>
    </source>
</evidence>
<comment type="caution">
    <text evidence="3">The sequence shown here is derived from an EMBL/GenBank/DDBJ whole genome shotgun (WGS) entry which is preliminary data.</text>
</comment>
<dbReference type="Proteomes" id="UP001139409">
    <property type="component" value="Unassembled WGS sequence"/>
</dbReference>
<reference evidence="3" key="1">
    <citation type="submission" date="2021-09" db="EMBL/GenBank/DDBJ databases">
        <title>Fulvivirga sp. isolated from coastal sediment.</title>
        <authorList>
            <person name="Yu H."/>
        </authorList>
    </citation>
    <scope>NUCLEOTIDE SEQUENCE</scope>
    <source>
        <strain evidence="3">1062</strain>
    </source>
</reference>
<dbReference type="EMBL" id="JAIXNE010000003">
    <property type="protein sequence ID" value="MCA6076270.1"/>
    <property type="molecule type" value="Genomic_DNA"/>
</dbReference>
<feature type="transmembrane region" description="Helical" evidence="1">
    <location>
        <begin position="12"/>
        <end position="30"/>
    </location>
</feature>
<dbReference type="EMBL" id="JAIXNE010000004">
    <property type="protein sequence ID" value="MCA6077398.1"/>
    <property type="molecule type" value="Genomic_DNA"/>
</dbReference>
<dbReference type="EMBL" id="JAIXNE010000002">
    <property type="protein sequence ID" value="MCA6075093.1"/>
    <property type="molecule type" value="Genomic_DNA"/>
</dbReference>
<organism evidence="3 5">
    <name type="scientific">Fulvivirga sedimenti</name>
    <dbReference type="NCBI Taxonomy" id="2879465"/>
    <lineage>
        <taxon>Bacteria</taxon>
        <taxon>Pseudomonadati</taxon>
        <taxon>Bacteroidota</taxon>
        <taxon>Cytophagia</taxon>
        <taxon>Cytophagales</taxon>
        <taxon>Fulvivirgaceae</taxon>
        <taxon>Fulvivirga</taxon>
    </lineage>
</organism>
<evidence type="ECO:0000256" key="1">
    <source>
        <dbReference type="SAM" id="Phobius"/>
    </source>
</evidence>
<evidence type="ECO:0000313" key="3">
    <source>
        <dbReference type="EMBL" id="MCA6076270.1"/>
    </source>
</evidence>